<dbReference type="FunCoup" id="S7XKY9">
    <property type="interactions" value="166"/>
</dbReference>
<dbReference type="Proteomes" id="UP000014978">
    <property type="component" value="Unassembled WGS sequence"/>
</dbReference>
<organism evidence="5 6">
    <name type="scientific">Spraguea lophii (strain 42_110)</name>
    <name type="common">Microsporidian parasite</name>
    <dbReference type="NCBI Taxonomy" id="1358809"/>
    <lineage>
        <taxon>Eukaryota</taxon>
        <taxon>Fungi</taxon>
        <taxon>Fungi incertae sedis</taxon>
        <taxon>Microsporidia</taxon>
        <taxon>Spragueidae</taxon>
        <taxon>Spraguea</taxon>
    </lineage>
</organism>
<dbReference type="InterPro" id="IPR002222">
    <property type="entry name" value="Ribosomal_uS19"/>
</dbReference>
<evidence type="ECO:0007829" key="7">
    <source>
        <dbReference type="PDB" id="7QCA"/>
    </source>
</evidence>
<dbReference type="PIRSF" id="PIRSF002144">
    <property type="entry name" value="Ribosomal_S19"/>
    <property type="match status" value="1"/>
</dbReference>
<keyword evidence="2 4" id="KW-0689">Ribosomal protein</keyword>
<dbReference type="Pfam" id="PF00203">
    <property type="entry name" value="Ribosomal_S19"/>
    <property type="match status" value="1"/>
</dbReference>
<dbReference type="InParanoid" id="S7XKY9"/>
<dbReference type="NCBIfam" id="TIGR01025">
    <property type="entry name" value="uS19_arch"/>
    <property type="match status" value="1"/>
</dbReference>
<dbReference type="EMDB" id="EMD-17457"/>
<dbReference type="GO" id="GO:0000028">
    <property type="term" value="P:ribosomal small subunit assembly"/>
    <property type="evidence" value="ECO:0007669"/>
    <property type="project" value="TreeGrafter"/>
</dbReference>
<dbReference type="HAMAP" id="MF_00531">
    <property type="entry name" value="Ribosomal_uS19"/>
    <property type="match status" value="1"/>
</dbReference>
<dbReference type="InterPro" id="IPR023575">
    <property type="entry name" value="Ribosomal_uS19_SF"/>
</dbReference>
<dbReference type="EMDB" id="EMD-17448"/>
<evidence type="ECO:0000256" key="3">
    <source>
        <dbReference type="ARBA" id="ARBA00023274"/>
    </source>
</evidence>
<sequence length="163" mass="18481">MAKKQNFQKKKKSVAVESMGDASARSKRTFKEFSYKGVNLETLTSMSISEFKELLPSKLRRSINRGFSAAERDFIKKCIKARSENTGLERPEQINTNTRNLPILPTMIGLQIGVYSGRDFMPMVIKEEMLGRRLRDYVETRKLCTHGRPGVGATSSSKFVPLK</sequence>
<dbReference type="PANTHER" id="PTHR11880">
    <property type="entry name" value="RIBOSOMAL PROTEIN S19P FAMILY MEMBER"/>
    <property type="match status" value="1"/>
</dbReference>
<accession>S7XKY9</accession>
<dbReference type="InterPro" id="IPR005713">
    <property type="entry name" value="Ribosomal_uS19_euk/arc"/>
</dbReference>
<dbReference type="SUPFAM" id="SSF54570">
    <property type="entry name" value="Ribosomal protein S19"/>
    <property type="match status" value="1"/>
</dbReference>
<gene>
    <name evidence="5" type="ORF">SLOPH_1570</name>
</gene>
<dbReference type="GO" id="GO:0003735">
    <property type="term" value="F:structural constituent of ribosome"/>
    <property type="evidence" value="ECO:0007669"/>
    <property type="project" value="InterPro"/>
</dbReference>
<evidence type="ECO:0000256" key="2">
    <source>
        <dbReference type="ARBA" id="ARBA00022980"/>
    </source>
</evidence>
<keyword evidence="6" id="KW-1185">Reference proteome</keyword>
<reference evidence="7 8" key="2">
    <citation type="journal article" date="2023" name="Nat. Microbiol.">
        <title>CryoEM reveals that ribosomes in microsporidian spores are locked in a dimeric hibernating state.</title>
        <authorList>
            <person name="McLaren M."/>
            <person name="Conners R."/>
            <person name="Isupov M.N."/>
            <person name="Gil-Diez P."/>
            <person name="Gambelli L."/>
            <person name="Gold V.A.M."/>
            <person name="Walter A."/>
            <person name="Connell S.R."/>
            <person name="Williams B."/>
            <person name="Daum B."/>
        </authorList>
    </citation>
    <scope>STRUCTURE BY ELECTRON MICROSCOPY (2.79 ANGSTROMS)</scope>
</reference>
<name>S7XKY9_SPRLO</name>
<dbReference type="EMDB" id="EMD-13892"/>
<evidence type="ECO:0007829" key="8">
    <source>
        <dbReference type="PDB" id="8P5D"/>
    </source>
</evidence>
<proteinExistence type="evidence at protein level"/>
<dbReference type="GO" id="GO:0022627">
    <property type="term" value="C:cytosolic small ribosomal subunit"/>
    <property type="evidence" value="ECO:0007669"/>
    <property type="project" value="TreeGrafter"/>
</dbReference>
<dbReference type="GO" id="GO:0006412">
    <property type="term" value="P:translation"/>
    <property type="evidence" value="ECO:0007669"/>
    <property type="project" value="InterPro"/>
</dbReference>
<dbReference type="HOGENOM" id="CLU_097347_1_0_1"/>
<dbReference type="PDB" id="7QCA">
    <property type="method" value="EM"/>
    <property type="resolution" value="2.79 A"/>
    <property type="chains" value="SP0=1-163"/>
</dbReference>
<dbReference type="OMA" id="KTHCRDM"/>
<dbReference type="PANTHER" id="PTHR11880:SF2">
    <property type="entry name" value="SMALL RIBOSOMAL SUBUNIT PROTEIN US19"/>
    <property type="match status" value="1"/>
</dbReference>
<dbReference type="Gene3D" id="3.30.860.10">
    <property type="entry name" value="30s Ribosomal Protein S19, Chain A"/>
    <property type="match status" value="1"/>
</dbReference>
<dbReference type="EMBL" id="ATCN01000149">
    <property type="protein sequence ID" value="EPR79699.1"/>
    <property type="molecule type" value="Genomic_DNA"/>
</dbReference>
<dbReference type="PDB" id="8P5D">
    <property type="method" value="EM"/>
    <property type="resolution" value="10.80 A"/>
    <property type="chains" value="SP0=1-163"/>
</dbReference>
<dbReference type="STRING" id="1358809.S7XKY9"/>
<protein>
    <submittedName>
        <fullName evidence="5">Ribosomal protein S19</fullName>
    </submittedName>
</protein>
<comment type="similarity">
    <text evidence="1 4">Belongs to the universal ribosomal protein uS19 family.</text>
</comment>
<dbReference type="OrthoDB" id="10258210at2759"/>
<dbReference type="PDB" id="8P60">
    <property type="method" value="EM"/>
    <property type="resolution" value="14.30 A"/>
    <property type="chains" value="RP0/SP0=1-163"/>
</dbReference>
<keyword evidence="7 8" id="KW-0002">3D-structure</keyword>
<reference evidence="6" key="1">
    <citation type="journal article" date="2013" name="PLoS Genet.">
        <title>The genome of Spraguea lophii and the basis of host-microsporidian interactions.</title>
        <authorList>
            <person name="Campbell S.E."/>
            <person name="Williams T.A."/>
            <person name="Yousuf A."/>
            <person name="Soanes D.M."/>
            <person name="Paszkiewicz K.H."/>
            <person name="Williams B.A.P."/>
        </authorList>
    </citation>
    <scope>NUCLEOTIDE SEQUENCE [LARGE SCALE GENOMIC DNA]</scope>
    <source>
        <strain evidence="6">42_110</strain>
    </source>
</reference>
<evidence type="ECO:0000256" key="4">
    <source>
        <dbReference type="RuleBase" id="RU003485"/>
    </source>
</evidence>
<comment type="caution">
    <text evidence="5">The sequence shown here is derived from an EMBL/GenBank/DDBJ whole genome shotgun (WGS) entry which is preliminary data.</text>
</comment>
<dbReference type="VEuPathDB" id="MicrosporidiaDB:SLOPH_1570"/>
<dbReference type="AlphaFoldDB" id="S7XKY9"/>
<dbReference type="NCBIfam" id="NF003121">
    <property type="entry name" value="PRK04038.1"/>
    <property type="match status" value="1"/>
</dbReference>
<evidence type="ECO:0000256" key="1">
    <source>
        <dbReference type="ARBA" id="ARBA00007345"/>
    </source>
</evidence>
<dbReference type="PRINTS" id="PR00975">
    <property type="entry name" value="RIBOSOMALS19"/>
</dbReference>
<evidence type="ECO:0000313" key="6">
    <source>
        <dbReference type="Proteomes" id="UP000014978"/>
    </source>
</evidence>
<evidence type="ECO:0000313" key="5">
    <source>
        <dbReference type="EMBL" id="EPR79699.1"/>
    </source>
</evidence>
<keyword evidence="3 4" id="KW-0687">Ribonucleoprotein</keyword>